<protein>
    <submittedName>
        <fullName evidence="2">Uncharacterized protein</fullName>
    </submittedName>
</protein>
<gene>
    <name evidence="2" type="ORF">HNO84_10230</name>
</gene>
<keyword evidence="1" id="KW-0472">Membrane</keyword>
<name>A0ABX2LYD4_9BURK</name>
<comment type="caution">
    <text evidence="2">The sequence shown here is derived from an EMBL/GenBank/DDBJ whole genome shotgun (WGS) entry which is preliminary data.</text>
</comment>
<proteinExistence type="predicted"/>
<keyword evidence="1" id="KW-0812">Transmembrane</keyword>
<keyword evidence="3" id="KW-1185">Reference proteome</keyword>
<evidence type="ECO:0000256" key="1">
    <source>
        <dbReference type="SAM" id="Phobius"/>
    </source>
</evidence>
<keyword evidence="1" id="KW-1133">Transmembrane helix</keyword>
<dbReference type="Proteomes" id="UP000536746">
    <property type="component" value="Unassembled WGS sequence"/>
</dbReference>
<dbReference type="EMBL" id="JABFMT010000008">
    <property type="protein sequence ID" value="NUU01978.1"/>
    <property type="molecule type" value="Genomic_DNA"/>
</dbReference>
<reference evidence="2 3" key="1">
    <citation type="journal article" date="2020" name="Front. Plant Sci.">
        <title>Isolation of Rhizosphere Bacteria That Improve Quality and Water Stress Tolerance in Greenhouse Ornamentals.</title>
        <authorList>
            <person name="Nordstedt N.P."/>
            <person name="Jones M.L."/>
        </authorList>
    </citation>
    <scope>NUCLEOTIDE SEQUENCE [LARGE SCALE GENOMIC DNA]</scope>
    <source>
        <strain evidence="2 3">C6C2</strain>
    </source>
</reference>
<feature type="transmembrane region" description="Helical" evidence="1">
    <location>
        <begin position="36"/>
        <end position="52"/>
    </location>
</feature>
<accession>A0ABX2LYD4</accession>
<dbReference type="RefSeq" id="WP_175354641.1">
    <property type="nucleotide sequence ID" value="NZ_JABFMT010000008.1"/>
</dbReference>
<organism evidence="2 3">
    <name type="scientific">Herbaspirillum robiniae</name>
    <dbReference type="NCBI Taxonomy" id="2014887"/>
    <lineage>
        <taxon>Bacteria</taxon>
        <taxon>Pseudomonadati</taxon>
        <taxon>Pseudomonadota</taxon>
        <taxon>Betaproteobacteria</taxon>
        <taxon>Burkholderiales</taxon>
        <taxon>Oxalobacteraceae</taxon>
        <taxon>Herbaspirillum</taxon>
    </lineage>
</organism>
<sequence>MLKKYWDLAAFFVAWLLIFFAPEIVAKTSLSYRNLLGLAFIFFVFSLLRVGSRFKTSLKKFSSHSDPDVAALADGRIDIAEYRKRKEDREKGQ</sequence>
<evidence type="ECO:0000313" key="3">
    <source>
        <dbReference type="Proteomes" id="UP000536746"/>
    </source>
</evidence>
<evidence type="ECO:0000313" key="2">
    <source>
        <dbReference type="EMBL" id="NUU01978.1"/>
    </source>
</evidence>